<protein>
    <recommendedName>
        <fullName evidence="6">Acylamino-acid-releasing enzyme</fullName>
        <ecNumber evidence="5">3.4.19.1</ecNumber>
    </recommendedName>
</protein>
<dbReference type="InterPro" id="IPR045550">
    <property type="entry name" value="AARE_N"/>
</dbReference>
<keyword evidence="12" id="KW-1185">Reference proteome</keyword>
<dbReference type="AlphaFoldDB" id="A0A5N5TKY5"/>
<dbReference type="InterPro" id="IPR001375">
    <property type="entry name" value="Peptidase_S9_cat"/>
</dbReference>
<evidence type="ECO:0000259" key="9">
    <source>
        <dbReference type="Pfam" id="PF00326"/>
    </source>
</evidence>
<reference evidence="11 12" key="1">
    <citation type="journal article" date="2019" name="PLoS Biol.">
        <title>Sex chromosomes control vertical transmission of feminizing Wolbachia symbionts in an isopod.</title>
        <authorList>
            <person name="Becking T."/>
            <person name="Chebbi M.A."/>
            <person name="Giraud I."/>
            <person name="Moumen B."/>
            <person name="Laverre T."/>
            <person name="Caubet Y."/>
            <person name="Peccoud J."/>
            <person name="Gilbert C."/>
            <person name="Cordaux R."/>
        </authorList>
    </citation>
    <scope>NUCLEOTIDE SEQUENCE [LARGE SCALE GENOMIC DNA]</scope>
    <source>
        <strain evidence="11">ANa2</strain>
        <tissue evidence="11">Whole body excluding digestive tract and cuticle</tissue>
    </source>
</reference>
<evidence type="ECO:0000256" key="6">
    <source>
        <dbReference type="ARBA" id="ARBA00018421"/>
    </source>
</evidence>
<dbReference type="EMBL" id="SEYY01000648">
    <property type="protein sequence ID" value="KAB7506811.1"/>
    <property type="molecule type" value="Genomic_DNA"/>
</dbReference>
<feature type="non-terminal residue" evidence="11">
    <location>
        <position position="1"/>
    </location>
</feature>
<proteinExistence type="inferred from homology"/>
<evidence type="ECO:0000256" key="2">
    <source>
        <dbReference type="ARBA" id="ARBA00004496"/>
    </source>
</evidence>
<evidence type="ECO:0000259" key="10">
    <source>
        <dbReference type="Pfam" id="PF19283"/>
    </source>
</evidence>
<dbReference type="Gene3D" id="2.120.10.30">
    <property type="entry name" value="TolB, C-terminal domain"/>
    <property type="match status" value="1"/>
</dbReference>
<evidence type="ECO:0000256" key="1">
    <source>
        <dbReference type="ARBA" id="ARBA00000721"/>
    </source>
</evidence>
<evidence type="ECO:0000256" key="5">
    <source>
        <dbReference type="ARBA" id="ARBA00012917"/>
    </source>
</evidence>
<keyword evidence="8" id="KW-0378">Hydrolase</keyword>
<accession>A0A5N5TKY5</accession>
<sequence>LSTPTCIFWNLHRIFNFYTYIMKKNSMSHFWYMQNSMNHFWYMHNSMNHFWCILNGLANPCPKSWGFLYLKFVIILWQWRDLVDLKFQSAENTIQVQVDSGVVVTTPSVPLPNQVILRSVSPSGKKVALITQENDHQKLTICLDNGDVSSFDLNESDKYGKIYSDPYISSLDWSSDERKVAFIAEEARPSLSDNLFCSFWIQTGVVVIFDTEEETSRVRALPDGVTPGQLVWKPNSEIVVGVGYPSKPYRIGIAYCSDRESFLFSVDQNGVYEELTPRGQHVKNPRFSPSGENLVYFQSTIYGERAPAAQLALIKWSSRQSEILVDYVKVSKLIHNEKSFVGVCGKSILPRRCFDVSEKRIFFSAYKISNYVTYIINTETKEIFELTDPNEYSSVQDVYKDWILLLKSSLTEPDRIYLCKFSSVGNSLEKYLPITTERSLKNVEKDWVSVLEFQSPIKDKFGQELTVTALYLGPKAGMEKRPLVCWPHGGPHSVIGNRFTHTIAFFLNIGYSVLLPNYRGSIGHGNDFLTASLGQCGDADVQDCFQSIEEVLKRFKDTVSEDELFIMGFSHGGLLTLHLATNYPGLFGVRFAI</sequence>
<evidence type="ECO:0000313" key="12">
    <source>
        <dbReference type="Proteomes" id="UP000326759"/>
    </source>
</evidence>
<name>A0A5N5TKY5_9CRUS</name>
<dbReference type="EC" id="3.4.19.1" evidence="5"/>
<dbReference type="OrthoDB" id="416344at2759"/>
<comment type="subunit">
    <text evidence="4">Homotetramer.</text>
</comment>
<evidence type="ECO:0000256" key="7">
    <source>
        <dbReference type="ARBA" id="ARBA00022490"/>
    </source>
</evidence>
<keyword evidence="7" id="KW-0963">Cytoplasm</keyword>
<feature type="domain" description="Acylamino-acid-releasing enzyme N-terminal" evidence="10">
    <location>
        <begin position="214"/>
        <end position="424"/>
    </location>
</feature>
<comment type="subcellular location">
    <subcellularLocation>
        <location evidence="2">Cytoplasm</location>
    </subcellularLocation>
</comment>
<dbReference type="InterPro" id="IPR011042">
    <property type="entry name" value="6-blade_b-propeller_TolB-like"/>
</dbReference>
<dbReference type="GO" id="GO:0006508">
    <property type="term" value="P:proteolysis"/>
    <property type="evidence" value="ECO:0007669"/>
    <property type="project" value="InterPro"/>
</dbReference>
<dbReference type="PANTHER" id="PTHR42776">
    <property type="entry name" value="SERINE PEPTIDASE S9 FAMILY MEMBER"/>
    <property type="match status" value="1"/>
</dbReference>
<organism evidence="11 12">
    <name type="scientific">Armadillidium nasatum</name>
    <dbReference type="NCBI Taxonomy" id="96803"/>
    <lineage>
        <taxon>Eukaryota</taxon>
        <taxon>Metazoa</taxon>
        <taxon>Ecdysozoa</taxon>
        <taxon>Arthropoda</taxon>
        <taxon>Crustacea</taxon>
        <taxon>Multicrustacea</taxon>
        <taxon>Malacostraca</taxon>
        <taxon>Eumalacostraca</taxon>
        <taxon>Peracarida</taxon>
        <taxon>Isopoda</taxon>
        <taxon>Oniscidea</taxon>
        <taxon>Crinocheta</taxon>
        <taxon>Armadillidiidae</taxon>
        <taxon>Armadillidium</taxon>
    </lineage>
</organism>
<evidence type="ECO:0000256" key="8">
    <source>
        <dbReference type="ARBA" id="ARBA00022801"/>
    </source>
</evidence>
<feature type="domain" description="Peptidase S9 prolyl oligopeptidase catalytic" evidence="9">
    <location>
        <begin position="498"/>
        <end position="589"/>
    </location>
</feature>
<dbReference type="GO" id="GO:0005737">
    <property type="term" value="C:cytoplasm"/>
    <property type="evidence" value="ECO:0007669"/>
    <property type="project" value="UniProtKB-SubCell"/>
</dbReference>
<dbReference type="GO" id="GO:0004252">
    <property type="term" value="F:serine-type endopeptidase activity"/>
    <property type="evidence" value="ECO:0007669"/>
    <property type="project" value="TreeGrafter"/>
</dbReference>
<dbReference type="Pfam" id="PF19283">
    <property type="entry name" value="APEH_N"/>
    <property type="match status" value="2"/>
</dbReference>
<dbReference type="Pfam" id="PF00326">
    <property type="entry name" value="Peptidase_S9"/>
    <property type="match status" value="1"/>
</dbReference>
<dbReference type="GO" id="GO:0008242">
    <property type="term" value="F:omega peptidase activity"/>
    <property type="evidence" value="ECO:0007669"/>
    <property type="project" value="UniProtKB-EC"/>
</dbReference>
<comment type="caution">
    <text evidence="11">The sequence shown here is derived from an EMBL/GenBank/DDBJ whole genome shotgun (WGS) entry which is preliminary data.</text>
</comment>
<evidence type="ECO:0000256" key="4">
    <source>
        <dbReference type="ARBA" id="ARBA00011881"/>
    </source>
</evidence>
<evidence type="ECO:0000313" key="11">
    <source>
        <dbReference type="EMBL" id="KAB7506811.1"/>
    </source>
</evidence>
<feature type="domain" description="Acylamino-acid-releasing enzyme N-terminal" evidence="10">
    <location>
        <begin position="113"/>
        <end position="190"/>
    </location>
</feature>
<comment type="similarity">
    <text evidence="3">Belongs to the peptidase S9C family.</text>
</comment>
<dbReference type="SUPFAM" id="SSF53474">
    <property type="entry name" value="alpha/beta-Hydrolases"/>
    <property type="match status" value="1"/>
</dbReference>
<dbReference type="Proteomes" id="UP000326759">
    <property type="component" value="Unassembled WGS sequence"/>
</dbReference>
<dbReference type="Gene3D" id="3.40.50.1820">
    <property type="entry name" value="alpha/beta hydrolase"/>
    <property type="match status" value="1"/>
</dbReference>
<gene>
    <name evidence="11" type="primary">Apeh</name>
    <name evidence="11" type="ORF">Anas_01924</name>
</gene>
<comment type="catalytic activity">
    <reaction evidence="1">
        <text>Cleavage of an N-acetyl or N-formyl amino acid from the N-terminus of a polypeptide.</text>
        <dbReference type="EC" id="3.4.19.1"/>
    </reaction>
</comment>
<dbReference type="SUPFAM" id="SSF82171">
    <property type="entry name" value="DPP6 N-terminal domain-like"/>
    <property type="match status" value="1"/>
</dbReference>
<evidence type="ECO:0000256" key="3">
    <source>
        <dbReference type="ARBA" id="ARBA00010040"/>
    </source>
</evidence>
<dbReference type="InterPro" id="IPR029058">
    <property type="entry name" value="AB_hydrolase_fold"/>
</dbReference>
<dbReference type="PANTHER" id="PTHR42776:SF4">
    <property type="entry name" value="ACYLAMINO-ACID-RELEASING ENZYME"/>
    <property type="match status" value="1"/>
</dbReference>